<dbReference type="EC" id="3.6.1.23" evidence="2"/>
<dbReference type="PROSITE" id="PS51257">
    <property type="entry name" value="PROKAR_LIPOPROTEIN"/>
    <property type="match status" value="1"/>
</dbReference>
<accession>A0A3G4ZRR1</accession>
<dbReference type="InterPro" id="IPR033704">
    <property type="entry name" value="dUTPase_trimeric"/>
</dbReference>
<dbReference type="InterPro" id="IPR029054">
    <property type="entry name" value="dUTPase-like"/>
</dbReference>
<evidence type="ECO:0000256" key="3">
    <source>
        <dbReference type="ARBA" id="ARBA00022801"/>
    </source>
</evidence>
<protein>
    <recommendedName>
        <fullName evidence="2">dUTP diphosphatase</fullName>
        <ecNumber evidence="2">3.6.1.23</ecNumber>
    </recommendedName>
</protein>
<dbReference type="GO" id="GO:0004170">
    <property type="term" value="F:dUTP diphosphatase activity"/>
    <property type="evidence" value="ECO:0007669"/>
    <property type="project" value="UniProtKB-EC"/>
</dbReference>
<organism evidence="5">
    <name type="scientific">Dasosvirus sp</name>
    <dbReference type="NCBI Taxonomy" id="2487764"/>
    <lineage>
        <taxon>Viruses</taxon>
        <taxon>Varidnaviria</taxon>
        <taxon>Bamfordvirae</taxon>
        <taxon>Nucleocytoviricota</taxon>
        <taxon>Megaviricetes</taxon>
        <taxon>Imitervirales</taxon>
        <taxon>Mimiviridae</taxon>
        <taxon>Klosneuvirinae</taxon>
    </lineage>
</organism>
<dbReference type="Pfam" id="PF00692">
    <property type="entry name" value="dUTPase"/>
    <property type="match status" value="1"/>
</dbReference>
<dbReference type="SUPFAM" id="SSF51283">
    <property type="entry name" value="dUTPase-like"/>
    <property type="match status" value="1"/>
</dbReference>
<proteinExistence type="inferred from homology"/>
<dbReference type="EMBL" id="MK072052">
    <property type="protein sequence ID" value="AYV77606.1"/>
    <property type="molecule type" value="Genomic_DNA"/>
</dbReference>
<dbReference type="InterPro" id="IPR036157">
    <property type="entry name" value="dUTPase-like_sf"/>
</dbReference>
<dbReference type="Gene3D" id="2.70.40.10">
    <property type="match status" value="1"/>
</dbReference>
<feature type="domain" description="dUTPase-like" evidence="4">
    <location>
        <begin position="60"/>
        <end position="189"/>
    </location>
</feature>
<sequence>MFLTDKRGLCEREWTLCEIFWLVIFIVIACTICDKKPSNFKLHVCPYNDEYQNAYYKNYKNKYLGDSGVDLVLSYNVSLESNRYTVIEYFSTFAMTNKWNQRTSFYMFARSSLSRYPLVFVNGVGVIDAGFQGNLSTTIYNPNNYTINLTKGMKVVQICSPDLSRLDVTIDCQIESYGTRGNKGFGSSG</sequence>
<evidence type="ECO:0000313" key="5">
    <source>
        <dbReference type="EMBL" id="AYV77606.1"/>
    </source>
</evidence>
<dbReference type="CDD" id="cd07557">
    <property type="entry name" value="trimeric_dUTPase"/>
    <property type="match status" value="1"/>
</dbReference>
<evidence type="ECO:0000256" key="2">
    <source>
        <dbReference type="ARBA" id="ARBA00012379"/>
    </source>
</evidence>
<keyword evidence="3" id="KW-0378">Hydrolase</keyword>
<comment type="similarity">
    <text evidence="1">Belongs to the dUTPase family.</text>
</comment>
<name>A0A3G4ZRR1_9VIRU</name>
<evidence type="ECO:0000259" key="4">
    <source>
        <dbReference type="Pfam" id="PF00692"/>
    </source>
</evidence>
<gene>
    <name evidence="5" type="ORF">Dasosvirus11_7</name>
</gene>
<reference evidence="5" key="1">
    <citation type="submission" date="2018-10" db="EMBL/GenBank/DDBJ databases">
        <title>Hidden diversity of soil giant viruses.</title>
        <authorList>
            <person name="Schulz F."/>
            <person name="Alteio L."/>
            <person name="Goudeau D."/>
            <person name="Ryan E.M."/>
            <person name="Malmstrom R.R."/>
            <person name="Blanchard J."/>
            <person name="Woyke T."/>
        </authorList>
    </citation>
    <scope>NUCLEOTIDE SEQUENCE</scope>
    <source>
        <strain evidence="5">DSV1</strain>
    </source>
</reference>
<evidence type="ECO:0000256" key="1">
    <source>
        <dbReference type="ARBA" id="ARBA00006581"/>
    </source>
</evidence>